<organism evidence="10 11">
    <name type="scientific">Cystoisospora suis</name>
    <dbReference type="NCBI Taxonomy" id="483139"/>
    <lineage>
        <taxon>Eukaryota</taxon>
        <taxon>Sar</taxon>
        <taxon>Alveolata</taxon>
        <taxon>Apicomplexa</taxon>
        <taxon>Conoidasida</taxon>
        <taxon>Coccidia</taxon>
        <taxon>Eucoccidiorida</taxon>
        <taxon>Eimeriorina</taxon>
        <taxon>Sarcocystidae</taxon>
        <taxon>Cystoisospora</taxon>
    </lineage>
</organism>
<comment type="caution">
    <text evidence="10">The sequence shown here is derived from an EMBL/GenBank/DDBJ whole genome shotgun (WGS) entry which is preliminary data.</text>
</comment>
<feature type="domain" description="THIF-type NAD/FAD binding fold" evidence="8">
    <location>
        <begin position="1141"/>
        <end position="2274"/>
    </location>
</feature>
<reference evidence="10 11" key="1">
    <citation type="journal article" date="2017" name="Int. J. Parasitol.">
        <title>The genome of the protozoan parasite Cystoisospora suis and a reverse vaccinology approach to identify vaccine candidates.</title>
        <authorList>
            <person name="Palmieri N."/>
            <person name="Shrestha A."/>
            <person name="Ruttkowski B."/>
            <person name="Beck T."/>
            <person name="Vogl C."/>
            <person name="Tomley F."/>
            <person name="Blake D.P."/>
            <person name="Joachim A."/>
        </authorList>
    </citation>
    <scope>NUCLEOTIDE SEQUENCE [LARGE SCALE GENOMIC DNA]</scope>
    <source>
        <strain evidence="10 11">Wien I</strain>
    </source>
</reference>
<dbReference type="InterPro" id="IPR000594">
    <property type="entry name" value="ThiF_NAD_FAD-bd"/>
</dbReference>
<evidence type="ECO:0000259" key="8">
    <source>
        <dbReference type="Pfam" id="PF00899"/>
    </source>
</evidence>
<protein>
    <recommendedName>
        <fullName evidence="12">ThiF family protein</fullName>
    </recommendedName>
</protein>
<feature type="compositionally biased region" description="Basic and acidic residues" evidence="7">
    <location>
        <begin position="1837"/>
        <end position="1884"/>
    </location>
</feature>
<evidence type="ECO:0000256" key="3">
    <source>
        <dbReference type="ARBA" id="ARBA00022598"/>
    </source>
</evidence>
<feature type="compositionally biased region" description="Basic and acidic residues" evidence="7">
    <location>
        <begin position="1749"/>
        <end position="1759"/>
    </location>
</feature>
<name>A0A2C6JTP4_9APIC</name>
<feature type="compositionally biased region" description="Basic and acidic residues" evidence="7">
    <location>
        <begin position="257"/>
        <end position="279"/>
    </location>
</feature>
<dbReference type="GO" id="GO:0005737">
    <property type="term" value="C:cytoplasm"/>
    <property type="evidence" value="ECO:0007669"/>
    <property type="project" value="TreeGrafter"/>
</dbReference>
<feature type="compositionally biased region" description="Low complexity" evidence="7">
    <location>
        <begin position="1405"/>
        <end position="1427"/>
    </location>
</feature>
<feature type="region of interest" description="Disordered" evidence="7">
    <location>
        <begin position="1693"/>
        <end position="1803"/>
    </location>
</feature>
<feature type="compositionally biased region" description="Polar residues" evidence="7">
    <location>
        <begin position="487"/>
        <end position="498"/>
    </location>
</feature>
<feature type="compositionally biased region" description="Basic and acidic residues" evidence="7">
    <location>
        <begin position="629"/>
        <end position="638"/>
    </location>
</feature>
<feature type="region of interest" description="Disordered" evidence="7">
    <location>
        <begin position="1077"/>
        <end position="1102"/>
    </location>
</feature>
<feature type="compositionally biased region" description="Basic and acidic residues" evidence="7">
    <location>
        <begin position="131"/>
        <end position="176"/>
    </location>
</feature>
<keyword evidence="5" id="KW-0833">Ubl conjugation pathway</keyword>
<keyword evidence="4" id="KW-0547">Nucleotide-binding</keyword>
<gene>
    <name evidence="10" type="ORF">CSUI_007644</name>
</gene>
<feature type="compositionally biased region" description="Basic and acidic residues" evidence="7">
    <location>
        <begin position="1986"/>
        <end position="2020"/>
    </location>
</feature>
<comment type="pathway">
    <text evidence="1">Protein modification; protein ubiquitination.</text>
</comment>
<evidence type="ECO:0000256" key="6">
    <source>
        <dbReference type="ARBA" id="ARBA00022840"/>
    </source>
</evidence>
<feature type="region of interest" description="Disordered" evidence="7">
    <location>
        <begin position="1330"/>
        <end position="1373"/>
    </location>
</feature>
<proteinExistence type="inferred from homology"/>
<feature type="compositionally biased region" description="Polar residues" evidence="7">
    <location>
        <begin position="320"/>
        <end position="333"/>
    </location>
</feature>
<evidence type="ECO:0000256" key="4">
    <source>
        <dbReference type="ARBA" id="ARBA00022741"/>
    </source>
</evidence>
<dbReference type="VEuPathDB" id="ToxoDB:CSUI_007644"/>
<dbReference type="UniPathway" id="UPA00143"/>
<feature type="compositionally biased region" description="Basic and acidic residues" evidence="7">
    <location>
        <begin position="1361"/>
        <end position="1373"/>
    </location>
</feature>
<dbReference type="GO" id="GO:0005524">
    <property type="term" value="F:ATP binding"/>
    <property type="evidence" value="ECO:0007669"/>
    <property type="project" value="UniProtKB-KW"/>
</dbReference>
<evidence type="ECO:0000256" key="1">
    <source>
        <dbReference type="ARBA" id="ARBA00004906"/>
    </source>
</evidence>
<feature type="compositionally biased region" description="Polar residues" evidence="7">
    <location>
        <begin position="1762"/>
        <end position="1781"/>
    </location>
</feature>
<feature type="compositionally biased region" description="Basic and acidic residues" evidence="7">
    <location>
        <begin position="2386"/>
        <end position="2429"/>
    </location>
</feature>
<feature type="region of interest" description="Disordered" evidence="7">
    <location>
        <begin position="580"/>
        <end position="646"/>
    </location>
</feature>
<feature type="compositionally biased region" description="Basic and acidic residues" evidence="7">
    <location>
        <begin position="591"/>
        <end position="620"/>
    </location>
</feature>
<keyword evidence="6" id="KW-0067">ATP-binding</keyword>
<feature type="region of interest" description="Disordered" evidence="7">
    <location>
        <begin position="2711"/>
        <end position="2774"/>
    </location>
</feature>
<feature type="compositionally biased region" description="Acidic residues" evidence="7">
    <location>
        <begin position="115"/>
        <end position="130"/>
    </location>
</feature>
<dbReference type="PANTHER" id="PTHR10953:SF4">
    <property type="entry name" value="UBIQUITIN-ACTIVATING ENZYME E1 C-TERMINAL DOMAIN-CONTAINING PROTEIN"/>
    <property type="match status" value="1"/>
</dbReference>
<feature type="region of interest" description="Disordered" evidence="7">
    <location>
        <begin position="1619"/>
        <end position="1639"/>
    </location>
</feature>
<dbReference type="PANTHER" id="PTHR10953">
    <property type="entry name" value="UBIQUITIN-ACTIVATING ENZYME E1"/>
    <property type="match status" value="1"/>
</dbReference>
<dbReference type="InterPro" id="IPR035985">
    <property type="entry name" value="Ubiquitin-activating_enz"/>
</dbReference>
<feature type="compositionally biased region" description="Basic and acidic residues" evidence="7">
    <location>
        <begin position="434"/>
        <end position="486"/>
    </location>
</feature>
<feature type="region of interest" description="Disordered" evidence="7">
    <location>
        <begin position="2849"/>
        <end position="2878"/>
    </location>
</feature>
<dbReference type="Gene3D" id="3.40.50.12550">
    <property type="entry name" value="Ubiquitin-activating enzyme E1, inactive adenylation domain, subdomain 2"/>
    <property type="match status" value="1"/>
</dbReference>
<feature type="region of interest" description="Disordered" evidence="7">
    <location>
        <begin position="950"/>
        <end position="970"/>
    </location>
</feature>
<dbReference type="InterPro" id="IPR042063">
    <property type="entry name" value="Ubi_acti_E1_SCCH"/>
</dbReference>
<feature type="region of interest" description="Disordered" evidence="7">
    <location>
        <begin position="1837"/>
        <end position="1888"/>
    </location>
</feature>
<feature type="compositionally biased region" description="Acidic residues" evidence="7">
    <location>
        <begin position="280"/>
        <end position="297"/>
    </location>
</feature>
<dbReference type="GO" id="GO:0005634">
    <property type="term" value="C:nucleus"/>
    <property type="evidence" value="ECO:0007669"/>
    <property type="project" value="TreeGrafter"/>
</dbReference>
<feature type="region of interest" description="Disordered" evidence="7">
    <location>
        <begin position="2323"/>
        <end position="2429"/>
    </location>
</feature>
<feature type="domain" description="Ubiquitin-activating enzyme SCCH" evidence="9">
    <location>
        <begin position="1792"/>
        <end position="1875"/>
    </location>
</feature>
<keyword evidence="3" id="KW-0436">Ligase</keyword>
<evidence type="ECO:0000313" key="10">
    <source>
        <dbReference type="EMBL" id="PHJ18531.1"/>
    </source>
</evidence>
<feature type="compositionally biased region" description="Basic and acidic residues" evidence="7">
    <location>
        <begin position="101"/>
        <end position="114"/>
    </location>
</feature>
<dbReference type="OrthoDB" id="10252231at2759"/>
<comment type="similarity">
    <text evidence="2">Belongs to the ubiquitin-activating E1 family.</text>
</comment>
<feature type="compositionally biased region" description="Basic and acidic residues" evidence="7">
    <location>
        <begin position="184"/>
        <end position="202"/>
    </location>
</feature>
<evidence type="ECO:0000256" key="5">
    <source>
        <dbReference type="ARBA" id="ARBA00022786"/>
    </source>
</evidence>
<feature type="region of interest" description="Disordered" evidence="7">
    <location>
        <begin position="1930"/>
        <end position="2082"/>
    </location>
</feature>
<feature type="compositionally biased region" description="Low complexity" evidence="7">
    <location>
        <begin position="580"/>
        <end position="589"/>
    </location>
</feature>
<evidence type="ECO:0000256" key="7">
    <source>
        <dbReference type="SAM" id="MobiDB-lite"/>
    </source>
</evidence>
<feature type="region of interest" description="Disordered" evidence="7">
    <location>
        <begin position="62"/>
        <end position="228"/>
    </location>
</feature>
<dbReference type="Proteomes" id="UP000221165">
    <property type="component" value="Unassembled WGS sequence"/>
</dbReference>
<accession>A0A2C6JTP4</accession>
<dbReference type="Pfam" id="PF10585">
    <property type="entry name" value="UBA_E1_SCCH"/>
    <property type="match status" value="1"/>
</dbReference>
<dbReference type="SUPFAM" id="SSF69572">
    <property type="entry name" value="Activating enzymes of the ubiquitin-like proteins"/>
    <property type="match status" value="4"/>
</dbReference>
<dbReference type="Pfam" id="PF00899">
    <property type="entry name" value="ThiF"/>
    <property type="match status" value="1"/>
</dbReference>
<feature type="compositionally biased region" description="Basic and acidic residues" evidence="7">
    <location>
        <begin position="1939"/>
        <end position="1976"/>
    </location>
</feature>
<feature type="compositionally biased region" description="Low complexity" evidence="7">
    <location>
        <begin position="1704"/>
        <end position="1714"/>
    </location>
</feature>
<feature type="non-terminal residue" evidence="10">
    <location>
        <position position="1"/>
    </location>
</feature>
<dbReference type="InterPro" id="IPR023318">
    <property type="entry name" value="Ub_act_enz_dom_a_sf"/>
</dbReference>
<feature type="compositionally biased region" description="Basic and acidic residues" evidence="7">
    <location>
        <begin position="1694"/>
        <end position="1703"/>
    </location>
</feature>
<feature type="region of interest" description="Disordered" evidence="7">
    <location>
        <begin position="2597"/>
        <end position="2618"/>
    </location>
</feature>
<dbReference type="Gene3D" id="1.10.10.2660">
    <property type="entry name" value="Ubiquitin-activating enzyme E1, SCCH domain"/>
    <property type="match status" value="1"/>
</dbReference>
<feature type="compositionally biased region" description="Basic and acidic residues" evidence="7">
    <location>
        <begin position="298"/>
        <end position="309"/>
    </location>
</feature>
<dbReference type="Gene3D" id="3.40.50.720">
    <property type="entry name" value="NAD(P)-binding Rossmann-like Domain"/>
    <property type="match status" value="2"/>
</dbReference>
<dbReference type="EMBL" id="MIGC01004092">
    <property type="protein sequence ID" value="PHJ18531.1"/>
    <property type="molecule type" value="Genomic_DNA"/>
</dbReference>
<dbReference type="RefSeq" id="XP_067920237.1">
    <property type="nucleotide sequence ID" value="XM_068067789.1"/>
</dbReference>
<feature type="region of interest" description="Disordered" evidence="7">
    <location>
        <begin position="1387"/>
        <end position="1427"/>
    </location>
</feature>
<feature type="compositionally biased region" description="Basic and acidic residues" evidence="7">
    <location>
        <begin position="1387"/>
        <end position="1399"/>
    </location>
</feature>
<dbReference type="GO" id="GO:0004839">
    <property type="term" value="F:ubiquitin activating enzyme activity"/>
    <property type="evidence" value="ECO:0007669"/>
    <property type="project" value="TreeGrafter"/>
</dbReference>
<feature type="region of interest" description="Disordered" evidence="7">
    <location>
        <begin position="250"/>
        <end position="365"/>
    </location>
</feature>
<feature type="compositionally biased region" description="Basic and acidic residues" evidence="7">
    <location>
        <begin position="335"/>
        <end position="365"/>
    </location>
</feature>
<dbReference type="GO" id="GO:0006511">
    <property type="term" value="P:ubiquitin-dependent protein catabolic process"/>
    <property type="evidence" value="ECO:0007669"/>
    <property type="project" value="TreeGrafter"/>
</dbReference>
<feature type="compositionally biased region" description="Basic and acidic residues" evidence="7">
    <location>
        <begin position="1089"/>
        <end position="1102"/>
    </location>
</feature>
<feature type="compositionally biased region" description="Basic and acidic residues" evidence="7">
    <location>
        <begin position="62"/>
        <end position="73"/>
    </location>
</feature>
<feature type="compositionally biased region" description="Basic and acidic residues" evidence="7">
    <location>
        <begin position="2044"/>
        <end position="2066"/>
    </location>
</feature>
<evidence type="ECO:0000256" key="2">
    <source>
        <dbReference type="ARBA" id="ARBA00005673"/>
    </source>
</evidence>
<evidence type="ECO:0008006" key="12">
    <source>
        <dbReference type="Google" id="ProtNLM"/>
    </source>
</evidence>
<feature type="compositionally biased region" description="Basic and acidic residues" evidence="7">
    <location>
        <begin position="2323"/>
        <end position="2357"/>
    </location>
</feature>
<dbReference type="InterPro" id="IPR019572">
    <property type="entry name" value="UBA_E1_SCCH"/>
</dbReference>
<feature type="compositionally biased region" description="Low complexity" evidence="7">
    <location>
        <begin position="2746"/>
        <end position="2774"/>
    </location>
</feature>
<feature type="region of interest" description="Disordered" evidence="7">
    <location>
        <begin position="2145"/>
        <end position="2166"/>
    </location>
</feature>
<dbReference type="Gene3D" id="1.10.10.520">
    <property type="entry name" value="Ubiquitin activating enzymes (Uba3). Chain: B, domain 2"/>
    <property type="match status" value="2"/>
</dbReference>
<feature type="region of interest" description="Disordered" evidence="7">
    <location>
        <begin position="1261"/>
        <end position="1280"/>
    </location>
</feature>
<feature type="region of interest" description="Disordered" evidence="7">
    <location>
        <begin position="2094"/>
        <end position="2128"/>
    </location>
</feature>
<sequence length="2918" mass="333395">ASRVSTARVLLIGLRGPGVEAAKCLLLAGVGHVSLLDDEIPNIIEEGSANFAISSYTSSPLRVEREDNEEKLYDAPAASKEQEEVEEEKKRNFSLSCPAIRESRKDRGYGKREREEEDDDDTDKEEEAQEEEKRKERTDEGMEVEREMLRSGVDEEAQKKERRVRREEGHQARNEKEGEEVPSEEVKKSKLYEKRRGDKSQRGDSSNTEEINESADSMDGFPSARRSPTRAELAYLSLQKLCMPHTCLEILPSRLDGMSKREENTSEERKKEESEKGESGDESYGGEEEEERDEEELLRDTPPHQREGLGRQPSVVLPCGSSQKDSSLRSSPSAERVDLEEGRRKVGDMQGDGKYHPESRRSEERSVRIGGRVFSEDELKKLLANFDAILLSDCPIEDVVYINLLCRRLPTESHYYGDEKEKDSAALTQRRSIHSREKGKNLKGQERMQRREKILKLLKKDRNEKDQIREEKQTREPSLRRQERRSNNVSADQNQENRGSSKASESKKMMSEEAKTYAFSCRPNWRDRKRDRRSSRHPCLIAVWTTGLAGRLFVDLGERYTFTCPNDDHMDKPLSARLSFLSSTSSPSPSEEDKKNERRRDGCRTEEKKEDEGLSDRKNLASEGSSFSRDQEDTKEGMISEDESITESGLISPCSLHFQPLDEVLRQTLIKGRRKGSARTWTRNDTGDVETLAEEDEDVKHRRMLHACFLALDVAKHKKRQSSYLSSSSSLSSFSRSSPSSLSFFPSSSPQLIPAGLQTSHEDYELNEGEANEVARIAVKLYRSSLGRAPPVSCMPSSSSHRATDRDIDYLSLQSSFDILSPLVGPYGSTHVSTDKTPPYNERRRREDILLKTAVMRDNSREKGETKEGEQERGSADVFALRNAREREVWRLAQCLYRSTKGQLAPISSIMGGLSAQEALKAISRRFTPIHQFLYFDALDLLLPQRETSLSMEEEQRKRQTGTRPPRETSVHCMFPNTDRTPKEVFARRRRRSLEREGEKTKKKKKTFHRLFHRWYGQERLLGSEVQKRLNALNVFLVGAGAIGCELLKNFALMGVSCKRSCPTRTVSAMMTRGVGREARGEMKKKKQNKGEKEEKEKSKMKKIGEGEIERANCFFSSLLSPSSSSYDSGDRGEESRRGGCLTLADADIVERSNLNRQFLFSQDDVNRYKAIAAASSIEKINPCMNIHPICDFVRRESEDEFDFSFWKKQDLIVMALDTIAARMYLDSQCLLYQKPLIEAGTLGLRGHAQALIPHLTESYGSTADPRGDDHEDVPQPTCSVRGFPTAPVHLVQWSLLLFSRLYERLPSKARAMLSGDFFQAMRRLRDEEKITQGISEEGKEQGERKKEEQRKNEATLLSTDSDRTEEMEKRDKVEGCLHDIQRRFQQEERKEEKERENPVSKQRPTSTSPSPSSSSPSCTMKRSSPSLVQRIRSLSLNKDNRHFFSPLLNHFATQKLLSLLSSLFLRVYAALSCVSSLAFFFKRDRMKSSFFSPSPSSTSSLRSHLPTNEKRMIAKTETRRKRSKCSKGMGLLIEEQGEEEGEEGKNFRDESFLSRLSYQEITRLPSVSKLLREEGLSAVIETLRSALDGHLLLSLAEAIKKKLRDAQEGDIDLKREERERKREVEKVHGERRKEEQRVAEDTDEWKMKCFDREVDEKIERIRLFLFDRALGIFHEVFVEDIHRLRKSATTPGIEERGEEAERASGYSLESSSLSDKRKGKSLSPLEEEDDDVWTDNIDKRKSASTRRPSKEAGKKEALEQDTVTTTEVHSDNPTDTSTPLSEGEKESVMHRPKKLPQPLSLSEEDEEMLTFLIATCKLLTKVYSLPQWIWHTKEKRNLPAGPPEEKIMESEEKKQREEAYKEITQQRDREEKRERREEHRDVSGESVDQALLQLARELLRGVQTARHASSFSKAAQLAFQDPFSSFSWIFPPSVPSTRQDERFSQRRKEDKKDVKEGHIKKTADSGDVSQGEKRKMTATATASCIKRDRKNERKYSYERYHKEVESSEGENGLKRMKEKEEDEVDEERKEVHSRHSQSSGAMLKEREENYREDKGKPREEEKSWGEEDQADPLYRNLHSHNVRGVLSLLRRRWGEATGRYDNDDEDRKSRRENEDQEEERKRKTGREKEHVLTLLVYLLSQLSSPSSQSSHTTPPQTPPLSSSFLSSSSSLSSTVSSFLSPSPSPSPSSPFSSSASFLLSQSLMSPLSYDKDNAVHLQFVSSASRLRGRCFGFENLPDILSIQQLSGRIVPATATATTVAAGLAALEVYRLIQANVLREDEGEEEAIAIKERERRSPRNRSRRGRMDERVVENDLERLRETNERRRVTSWESPKKERGGDDERRATSSVEDQRGYDTAHSQVSSLGLHEASHSHPERGLSSVIESEAHKGEDEDDRKRDQEKDTRNKDGVERVGEEDREEKEERGTRRSVDLPHVCISSSRFRPYLTIEDDLENEDLIERKRRRGRNEEKEMTYYGVIKQSKRSWRNTLPLTAARRDKLRARLRSSFFNLSSPFLTHAAPLPPPTAVIPGGLLQGRVFSPWDFLRLCLVEEEQIARRRKDRMFMRERDLETKGGVTDKEKVGVEKMNRSFTIEGEEEGGDEGVMTIRKPGERGDDYMSVPEIRGRQEDKEKKVITFCRDKKGERREEVEEEDGDLALRFITVKGLVALINDALGVEVISLTCEDAVLYTIEEEEGKDLLLYDSYQGNSRLFSPREGGSTPTGEESDSGDHKGPSIPTTTYEERSSSPYSSLSPNQSSSSSMSIRPFLSSSSDSLSLSADTATATRQFVFSSASSPSGAVSASVSPVHLERITSDWEKQEEEKEREREREKRKPLLEILKDVCYHQKTGGDKEGELNLNGRRDKRREEEVEEEREETRLDWKSSGSRSRLKWLVIDILAVDGEGNEVVVPQLKVAISI</sequence>
<feature type="region of interest" description="Disordered" evidence="7">
    <location>
        <begin position="418"/>
        <end position="511"/>
    </location>
</feature>
<evidence type="ECO:0000313" key="11">
    <source>
        <dbReference type="Proteomes" id="UP000221165"/>
    </source>
</evidence>
<dbReference type="GeneID" id="94431000"/>
<feature type="compositionally biased region" description="Basic and acidic residues" evidence="7">
    <location>
        <begin position="1330"/>
        <end position="1354"/>
    </location>
</feature>
<evidence type="ECO:0000259" key="9">
    <source>
        <dbReference type="Pfam" id="PF10585"/>
    </source>
</evidence>
<dbReference type="GO" id="GO:0006974">
    <property type="term" value="P:DNA damage response"/>
    <property type="evidence" value="ECO:0007669"/>
    <property type="project" value="TreeGrafter"/>
</dbReference>
<keyword evidence="11" id="KW-1185">Reference proteome</keyword>
<dbReference type="InterPro" id="IPR045886">
    <property type="entry name" value="ThiF/MoeB/HesA"/>
</dbReference>